<evidence type="ECO:0000313" key="1">
    <source>
        <dbReference type="Proteomes" id="UP000887580"/>
    </source>
</evidence>
<proteinExistence type="predicted"/>
<evidence type="ECO:0000313" key="2">
    <source>
        <dbReference type="WBParaSite" id="PS1159_v2.g23392.t1"/>
    </source>
</evidence>
<organism evidence="1 2">
    <name type="scientific">Panagrolaimus sp. PS1159</name>
    <dbReference type="NCBI Taxonomy" id="55785"/>
    <lineage>
        <taxon>Eukaryota</taxon>
        <taxon>Metazoa</taxon>
        <taxon>Ecdysozoa</taxon>
        <taxon>Nematoda</taxon>
        <taxon>Chromadorea</taxon>
        <taxon>Rhabditida</taxon>
        <taxon>Tylenchina</taxon>
        <taxon>Panagrolaimomorpha</taxon>
        <taxon>Panagrolaimoidea</taxon>
        <taxon>Panagrolaimidae</taxon>
        <taxon>Panagrolaimus</taxon>
    </lineage>
</organism>
<name>A0AC35G2M6_9BILA</name>
<reference evidence="2" key="1">
    <citation type="submission" date="2022-11" db="UniProtKB">
        <authorList>
            <consortium name="WormBaseParasite"/>
        </authorList>
    </citation>
    <scope>IDENTIFICATION</scope>
</reference>
<dbReference type="WBParaSite" id="PS1159_v2.g23392.t1">
    <property type="protein sequence ID" value="PS1159_v2.g23392.t1"/>
    <property type="gene ID" value="PS1159_v2.g23392"/>
</dbReference>
<sequence>MASMEELIASTISTFLSQQLPTNAEENNTPPEIKKFEDYTEEEIQEAIKQVISNSTYSGIQRESLTKALHDSICGKTTLTLAATNYGIPFSTIHPYMKKLQIKFGIYDANSKKPRMSLKRQSEDINDESLTPKRARKKNSPLPGYVPFKQISIPQYWLQFPEKMKASVLETVSNCNYDDNAKKKRLFQAIMDVMINKKTLKAAALDNTIPFTTLQSYFHRSRIALEQQMDADEEVQKLKQQSNATESACFEQSPVLECSEQQTGNNIRLMEQAINLLATLPPEQQNYFAQMMINSDFQAPNLRSNTPPPNLSMEHGVNMMMNWLMSQSLTASNLNSFFETPKPPISDGRDISPSSTTSSRSSSNILEELAAMKPIKLEACLNVVNNQPMITVNEVFCKKENVILPSDIHHQSVIFDHEKFAINFINYFVYHCKDINPKDYETMIQSLKNVILEKKPVNQDGSFYKHVLSIQNLMKHITEAFPVFLYQIQPEKSNYARFEDFIGGRTLYHNRLLSQPPNSLMELMKSSDVQLIVKYIKPFVAANMEIDMDFTTFLINEVIKDRSLPELYNEAEYKILHEKIVFNDFLQQ</sequence>
<protein>
    <submittedName>
        <fullName evidence="2">HTH psq-type domain-containing protein</fullName>
    </submittedName>
</protein>
<accession>A0AC35G2M6</accession>
<dbReference type="Proteomes" id="UP000887580">
    <property type="component" value="Unplaced"/>
</dbReference>